<gene>
    <name evidence="8" type="primary">ftsQ</name>
    <name evidence="11" type="ORF">SAMN05216252_101509</name>
</gene>
<keyword evidence="6 8" id="KW-0472">Membrane</keyword>
<accession>A0A238ZSR9</accession>
<evidence type="ECO:0000256" key="4">
    <source>
        <dbReference type="ARBA" id="ARBA00022692"/>
    </source>
</evidence>
<name>A0A238ZSR9_9ACTN</name>
<comment type="similarity">
    <text evidence="8">Belongs to the FtsQ/DivIB family. FtsQ subfamily.</text>
</comment>
<dbReference type="InterPro" id="IPR050487">
    <property type="entry name" value="FtsQ_DivIB"/>
</dbReference>
<comment type="function">
    <text evidence="8">Essential cell division protein.</text>
</comment>
<feature type="domain" description="POTRA" evidence="10">
    <location>
        <begin position="53"/>
        <end position="122"/>
    </location>
</feature>
<dbReference type="EMBL" id="FZOF01000001">
    <property type="protein sequence ID" value="SNR86051.1"/>
    <property type="molecule type" value="Genomic_DNA"/>
</dbReference>
<organism evidence="11 12">
    <name type="scientific">Actinacidiphila glaucinigra</name>
    <dbReference type="NCBI Taxonomy" id="235986"/>
    <lineage>
        <taxon>Bacteria</taxon>
        <taxon>Bacillati</taxon>
        <taxon>Actinomycetota</taxon>
        <taxon>Actinomycetes</taxon>
        <taxon>Kitasatosporales</taxon>
        <taxon>Streptomycetaceae</taxon>
        <taxon>Actinacidiphila</taxon>
    </lineage>
</organism>
<reference evidence="11 12" key="1">
    <citation type="submission" date="2017-06" db="EMBL/GenBank/DDBJ databases">
        <authorList>
            <person name="Kim H.J."/>
            <person name="Triplett B.A."/>
        </authorList>
    </citation>
    <scope>NUCLEOTIDE SEQUENCE [LARGE SCALE GENOMIC DNA]</scope>
    <source>
        <strain evidence="11 12">CGMCC 4.1858</strain>
    </source>
</reference>
<dbReference type="HAMAP" id="MF_00911">
    <property type="entry name" value="FtsQ_subfam"/>
    <property type="match status" value="1"/>
</dbReference>
<dbReference type="AlphaFoldDB" id="A0A238ZSR9"/>
<keyword evidence="7 8" id="KW-0131">Cell cycle</keyword>
<dbReference type="RefSeq" id="WP_089221913.1">
    <property type="nucleotide sequence ID" value="NZ_FZOF01000001.1"/>
</dbReference>
<evidence type="ECO:0000256" key="8">
    <source>
        <dbReference type="HAMAP-Rule" id="MF_00911"/>
    </source>
</evidence>
<evidence type="ECO:0000256" key="7">
    <source>
        <dbReference type="ARBA" id="ARBA00023306"/>
    </source>
</evidence>
<keyword evidence="5 8" id="KW-1133">Transmembrane helix</keyword>
<evidence type="ECO:0000256" key="3">
    <source>
        <dbReference type="ARBA" id="ARBA00022618"/>
    </source>
</evidence>
<dbReference type="PANTHER" id="PTHR37820:SF1">
    <property type="entry name" value="CELL DIVISION PROTEIN FTSQ"/>
    <property type="match status" value="1"/>
</dbReference>
<sequence length="257" mass="27566">MAVPTTVEAAGDQDGGTGLPPRRSRRVIVLTALAAATVLGGTGTWLLYGSAWLRATQVRVTGTEVLHPDEVRDAAQVPLNGPLVSVDTDVIARRLKARLPRISAVEVERSWPHAITLKVTERTPAALVKGDGYFAEVDADGFRFDERDTPLKGVPIIELRPDRDSASYRLFGTKRLLAAAVRVAADLPKVAYRDAQLIEVRSYDDITVELTGGRAVMWGSADQGAEKAVALAALMKVERHAEFFDVSAPTSPAASDG</sequence>
<evidence type="ECO:0000256" key="9">
    <source>
        <dbReference type="SAM" id="MobiDB-lite"/>
    </source>
</evidence>
<dbReference type="GO" id="GO:0032153">
    <property type="term" value="C:cell division site"/>
    <property type="evidence" value="ECO:0007669"/>
    <property type="project" value="UniProtKB-UniRule"/>
</dbReference>
<evidence type="ECO:0000256" key="1">
    <source>
        <dbReference type="ARBA" id="ARBA00004370"/>
    </source>
</evidence>
<evidence type="ECO:0000259" key="10">
    <source>
        <dbReference type="PROSITE" id="PS51779"/>
    </source>
</evidence>
<dbReference type="PROSITE" id="PS51779">
    <property type="entry name" value="POTRA"/>
    <property type="match status" value="1"/>
</dbReference>
<evidence type="ECO:0000313" key="12">
    <source>
        <dbReference type="Proteomes" id="UP000198280"/>
    </source>
</evidence>
<dbReference type="Proteomes" id="UP000198280">
    <property type="component" value="Unassembled WGS sequence"/>
</dbReference>
<keyword evidence="12" id="KW-1185">Reference proteome</keyword>
<dbReference type="InterPro" id="IPR013685">
    <property type="entry name" value="POTRA_FtsQ_type"/>
</dbReference>
<keyword evidence="3 8" id="KW-0132">Cell division</keyword>
<evidence type="ECO:0000313" key="11">
    <source>
        <dbReference type="EMBL" id="SNR86051.1"/>
    </source>
</evidence>
<dbReference type="GO" id="GO:0005886">
    <property type="term" value="C:plasma membrane"/>
    <property type="evidence" value="ECO:0007669"/>
    <property type="project" value="UniProtKB-SubCell"/>
</dbReference>
<dbReference type="InterPro" id="IPR026579">
    <property type="entry name" value="FtsQ"/>
</dbReference>
<dbReference type="PANTHER" id="PTHR37820">
    <property type="entry name" value="CELL DIVISION PROTEIN DIVIB"/>
    <property type="match status" value="1"/>
</dbReference>
<keyword evidence="4 8" id="KW-0812">Transmembrane</keyword>
<evidence type="ECO:0000256" key="2">
    <source>
        <dbReference type="ARBA" id="ARBA00022475"/>
    </source>
</evidence>
<dbReference type="Gene3D" id="3.10.20.310">
    <property type="entry name" value="membrane protein fhac"/>
    <property type="match status" value="1"/>
</dbReference>
<evidence type="ECO:0000256" key="6">
    <source>
        <dbReference type="ARBA" id="ARBA00023136"/>
    </source>
</evidence>
<dbReference type="OrthoDB" id="9790760at2"/>
<dbReference type="GO" id="GO:0043093">
    <property type="term" value="P:FtsZ-dependent cytokinesis"/>
    <property type="evidence" value="ECO:0007669"/>
    <property type="project" value="UniProtKB-UniRule"/>
</dbReference>
<dbReference type="Pfam" id="PF08478">
    <property type="entry name" value="POTRA_1"/>
    <property type="match status" value="1"/>
</dbReference>
<feature type="transmembrane region" description="Helical" evidence="8">
    <location>
        <begin position="27"/>
        <end position="48"/>
    </location>
</feature>
<proteinExistence type="inferred from homology"/>
<evidence type="ECO:0000256" key="5">
    <source>
        <dbReference type="ARBA" id="ARBA00022989"/>
    </source>
</evidence>
<keyword evidence="2 8" id="KW-1003">Cell membrane</keyword>
<dbReference type="InterPro" id="IPR034746">
    <property type="entry name" value="POTRA"/>
</dbReference>
<feature type="region of interest" description="Disordered" evidence="9">
    <location>
        <begin position="1"/>
        <end position="21"/>
    </location>
</feature>
<dbReference type="GO" id="GO:0090529">
    <property type="term" value="P:cell septum assembly"/>
    <property type="evidence" value="ECO:0007669"/>
    <property type="project" value="InterPro"/>
</dbReference>
<protein>
    <recommendedName>
        <fullName evidence="8">Cell division protein FtsQ</fullName>
    </recommendedName>
</protein>
<comment type="subcellular location">
    <subcellularLocation>
        <location evidence="8">Cell membrane</location>
        <topology evidence="8">Single-pass type II membrane protein</topology>
    </subcellularLocation>
    <subcellularLocation>
        <location evidence="1">Membrane</location>
    </subcellularLocation>
    <text evidence="8">Localizes to the division septum.</text>
</comment>